<sequence>MRATPFTTFVLATSLLPLLLLAPACGEDAPADDDPAPVQSDAGEDADAGEDSDAGDDPDAGEDTDAGDDPDAGEDTDAGEDPDAGENNDCTPDGAGTSSFDAPIATAVGEAISGVADSEWDYYRIEVPDPEGFWQFELVADDDDLDAAGIEIERVAGYSDEAGEDPYWDSEELGKTPEGSAIWRGAYDNKTSPGWFEPWFGDDLEPTFIRVRAAEGQSCTPYEINITFDDTYTCSSNTPGGGRSLDAVPLPDSPFYGSFYSPDVGTDDNDWYSHFVPSGTARYYVVRSLVPYRFALTNADGITLGADFGVINAPSPLTLGIAYTEEGTYDYLLRMEHIHSSSFGCVPFIIDVIDEPHP</sequence>
<feature type="region of interest" description="Disordered" evidence="1">
    <location>
        <begin position="27"/>
        <end position="101"/>
    </location>
</feature>
<protein>
    <submittedName>
        <fullName evidence="3">Uncharacterized protein</fullName>
    </submittedName>
</protein>
<dbReference type="Proteomes" id="UP000321046">
    <property type="component" value="Unassembled WGS sequence"/>
</dbReference>
<evidence type="ECO:0000256" key="2">
    <source>
        <dbReference type="SAM" id="SignalP"/>
    </source>
</evidence>
<reference evidence="3 4" key="1">
    <citation type="submission" date="2019-08" db="EMBL/GenBank/DDBJ databases">
        <title>Bradymonadales sp. TMQ2.</title>
        <authorList>
            <person name="Liang Q."/>
        </authorList>
    </citation>
    <scope>NUCLEOTIDE SEQUENCE [LARGE SCALE GENOMIC DNA]</scope>
    <source>
        <strain evidence="3 4">TMQ2</strain>
    </source>
</reference>
<evidence type="ECO:0000256" key="1">
    <source>
        <dbReference type="SAM" id="MobiDB-lite"/>
    </source>
</evidence>
<evidence type="ECO:0000313" key="3">
    <source>
        <dbReference type="EMBL" id="TXD35270.1"/>
    </source>
</evidence>
<feature type="compositionally biased region" description="Acidic residues" evidence="1">
    <location>
        <begin position="42"/>
        <end position="86"/>
    </location>
</feature>
<organism evidence="3 4">
    <name type="scientific">Lujinxingia vulgaris</name>
    <dbReference type="NCBI Taxonomy" id="2600176"/>
    <lineage>
        <taxon>Bacteria</taxon>
        <taxon>Deltaproteobacteria</taxon>
        <taxon>Bradymonadales</taxon>
        <taxon>Lujinxingiaceae</taxon>
        <taxon>Lujinxingia</taxon>
    </lineage>
</organism>
<name>A0A5C6X0A8_9DELT</name>
<accession>A0A5C6X0A8</accession>
<comment type="caution">
    <text evidence="3">The sequence shown here is derived from an EMBL/GenBank/DDBJ whole genome shotgun (WGS) entry which is preliminary data.</text>
</comment>
<proteinExistence type="predicted"/>
<evidence type="ECO:0000313" key="4">
    <source>
        <dbReference type="Proteomes" id="UP000321046"/>
    </source>
</evidence>
<dbReference type="RefSeq" id="WP_146974615.1">
    <property type="nucleotide sequence ID" value="NZ_VOSL01000051.1"/>
</dbReference>
<feature type="signal peptide" evidence="2">
    <location>
        <begin position="1"/>
        <end position="26"/>
    </location>
</feature>
<feature type="chain" id="PRO_5022737698" evidence="2">
    <location>
        <begin position="27"/>
        <end position="358"/>
    </location>
</feature>
<keyword evidence="2" id="KW-0732">Signal</keyword>
<dbReference type="EMBL" id="VOSL01000051">
    <property type="protein sequence ID" value="TXD35270.1"/>
    <property type="molecule type" value="Genomic_DNA"/>
</dbReference>
<dbReference type="AlphaFoldDB" id="A0A5C6X0A8"/>
<gene>
    <name evidence="3" type="ORF">FRC96_11365</name>
</gene>